<protein>
    <submittedName>
        <fullName evidence="2">Amine oxidase</fullName>
    </submittedName>
</protein>
<reference evidence="2" key="1">
    <citation type="submission" date="2021-02" db="EMBL/GenBank/DDBJ databases">
        <title>First Annotated Genome of the Yellow-green Alga Tribonema minus.</title>
        <authorList>
            <person name="Mahan K.M."/>
        </authorList>
    </citation>
    <scope>NUCLEOTIDE SEQUENCE</scope>
    <source>
        <strain evidence="2">UTEX B ZZ1240</strain>
    </source>
</reference>
<dbReference type="AlphaFoldDB" id="A0A835ZF65"/>
<dbReference type="SUPFAM" id="SSF51905">
    <property type="entry name" value="FAD/NAD(P)-binding domain"/>
    <property type="match status" value="1"/>
</dbReference>
<name>A0A835ZF65_9STRA</name>
<dbReference type="GO" id="GO:0016491">
    <property type="term" value="F:oxidoreductase activity"/>
    <property type="evidence" value="ECO:0007669"/>
    <property type="project" value="InterPro"/>
</dbReference>
<dbReference type="Proteomes" id="UP000664859">
    <property type="component" value="Unassembled WGS sequence"/>
</dbReference>
<dbReference type="InterPro" id="IPR045892">
    <property type="entry name" value="CrtISO-like"/>
</dbReference>
<dbReference type="InterPro" id="IPR036188">
    <property type="entry name" value="FAD/NAD-bd_sf"/>
</dbReference>
<dbReference type="Pfam" id="PF01593">
    <property type="entry name" value="Amino_oxidase"/>
    <property type="match status" value="1"/>
</dbReference>
<accession>A0A835ZF65</accession>
<organism evidence="2 3">
    <name type="scientific">Tribonema minus</name>
    <dbReference type="NCBI Taxonomy" id="303371"/>
    <lineage>
        <taxon>Eukaryota</taxon>
        <taxon>Sar</taxon>
        <taxon>Stramenopiles</taxon>
        <taxon>Ochrophyta</taxon>
        <taxon>PX clade</taxon>
        <taxon>Xanthophyceae</taxon>
        <taxon>Tribonematales</taxon>
        <taxon>Tribonemataceae</taxon>
        <taxon>Tribonema</taxon>
    </lineage>
</organism>
<proteinExistence type="predicted"/>
<dbReference type="InterPro" id="IPR002937">
    <property type="entry name" value="Amino_oxidase"/>
</dbReference>
<evidence type="ECO:0000313" key="3">
    <source>
        <dbReference type="Proteomes" id="UP000664859"/>
    </source>
</evidence>
<evidence type="ECO:0000313" key="2">
    <source>
        <dbReference type="EMBL" id="KAG5190190.1"/>
    </source>
</evidence>
<gene>
    <name evidence="2" type="ORF">JKP88DRAFT_271479</name>
</gene>
<keyword evidence="3" id="KW-1185">Reference proteome</keyword>
<feature type="domain" description="Amine oxidase" evidence="1">
    <location>
        <begin position="31"/>
        <end position="493"/>
    </location>
</feature>
<dbReference type="GO" id="GO:0016116">
    <property type="term" value="P:carotenoid metabolic process"/>
    <property type="evidence" value="ECO:0007669"/>
    <property type="project" value="InterPro"/>
</dbReference>
<dbReference type="EMBL" id="JAFCMP010000037">
    <property type="protein sequence ID" value="KAG5190190.1"/>
    <property type="molecule type" value="Genomic_DNA"/>
</dbReference>
<dbReference type="PANTHER" id="PTHR46313">
    <property type="match status" value="1"/>
</dbReference>
<sequence length="512" mass="54604">MRSFLCTSQEQRQAKNSEVLETDVVIIGSGIAGLCCGSLLAAYGHRVTVCESHYHAGGAAHAFKVKGYTFDSGPSLFSGLSINPSPNPLKHVLNAIGEDVDWLTYDAWGVFIPEGAFPSPIGPGPFARTLARFGGPGAQAQWDSLMAYLLRLSEATMGLPPFALRADVGAALTLAPYAPALLRTIASGPALQGPFSAVMERQNITDPFIRNWLNLMCFLLQGLPADGTLTAVMAYMVADWYREGVVLDYPRGGTGALIGALVRGVEKHEGGRVLTRAHVKSVLVEGGRAAGVRLRDGREVRASKAVVSNASIWDTLRLHVHLGVRASDLPPGSIDCHYAHVLDWSVPIDAPGNVIIVSIPSVLDPSLAPEGCHCVHAYTAGNEPYAVWEGLQEGTEEYERLKEERAKVLMDAVEKVFPGLEDRLEVRMIGTPRTHERFLRRDRGTYGPEIVAGKATFAGPGTPLKGLVCTGDSVWPGIGVPAVAASGTLVANSMVSVWQHLGMLGKIGFGGV</sequence>
<dbReference type="PANTHER" id="PTHR46313:SF3">
    <property type="entry name" value="PROLYCOPENE ISOMERASE, CHLOROPLASTIC"/>
    <property type="match status" value="1"/>
</dbReference>
<dbReference type="Gene3D" id="3.50.50.60">
    <property type="entry name" value="FAD/NAD(P)-binding domain"/>
    <property type="match status" value="2"/>
</dbReference>
<dbReference type="OrthoDB" id="7777654at2759"/>
<comment type="caution">
    <text evidence="2">The sequence shown here is derived from an EMBL/GenBank/DDBJ whole genome shotgun (WGS) entry which is preliminary data.</text>
</comment>
<evidence type="ECO:0000259" key="1">
    <source>
        <dbReference type="Pfam" id="PF01593"/>
    </source>
</evidence>